<dbReference type="PANTHER" id="PTHR32046:SF11">
    <property type="entry name" value="IMMUNE-ASSOCIATED NUCLEOTIDE-BINDING PROTEIN 10-LIKE"/>
    <property type="match status" value="1"/>
</dbReference>
<name>A0A4U5PEJ2_STECR</name>
<evidence type="ECO:0000313" key="4">
    <source>
        <dbReference type="EMBL" id="TKR94929.1"/>
    </source>
</evidence>
<dbReference type="InterPro" id="IPR058519">
    <property type="entry name" value="DUF8206"/>
</dbReference>
<proteinExistence type="predicted"/>
<dbReference type="Pfam" id="PF26633">
    <property type="entry name" value="DUF8206"/>
    <property type="match status" value="1"/>
</dbReference>
<feature type="domain" description="DUF8206" evidence="3">
    <location>
        <begin position="544"/>
        <end position="625"/>
    </location>
</feature>
<organism evidence="4 5">
    <name type="scientific">Steinernema carpocapsae</name>
    <name type="common">Entomopathogenic nematode</name>
    <dbReference type="NCBI Taxonomy" id="34508"/>
    <lineage>
        <taxon>Eukaryota</taxon>
        <taxon>Metazoa</taxon>
        <taxon>Ecdysozoa</taxon>
        <taxon>Nematoda</taxon>
        <taxon>Chromadorea</taxon>
        <taxon>Rhabditida</taxon>
        <taxon>Tylenchina</taxon>
        <taxon>Panagrolaimomorpha</taxon>
        <taxon>Strongyloidoidea</taxon>
        <taxon>Steinernematidae</taxon>
        <taxon>Steinernema</taxon>
    </lineage>
</organism>
<keyword evidence="5" id="KW-1185">Reference proteome</keyword>
<accession>A0A4U5PEJ2</accession>
<dbReference type="Proteomes" id="UP000298663">
    <property type="component" value="Unassembled WGS sequence"/>
</dbReference>
<feature type="coiled-coil region" evidence="1">
    <location>
        <begin position="649"/>
        <end position="676"/>
    </location>
</feature>
<dbReference type="CDD" id="cd00882">
    <property type="entry name" value="Ras_like_GTPase"/>
    <property type="match status" value="1"/>
</dbReference>
<evidence type="ECO:0000313" key="5">
    <source>
        <dbReference type="Proteomes" id="UP000298663"/>
    </source>
</evidence>
<reference evidence="4 5" key="1">
    <citation type="journal article" date="2015" name="Genome Biol.">
        <title>Comparative genomics of Steinernema reveals deeply conserved gene regulatory networks.</title>
        <authorList>
            <person name="Dillman A.R."/>
            <person name="Macchietto M."/>
            <person name="Porter C.F."/>
            <person name="Rogers A."/>
            <person name="Williams B."/>
            <person name="Antoshechkin I."/>
            <person name="Lee M.M."/>
            <person name="Goodwin Z."/>
            <person name="Lu X."/>
            <person name="Lewis E.E."/>
            <person name="Goodrich-Blair H."/>
            <person name="Stock S.P."/>
            <person name="Adams B.J."/>
            <person name="Sternberg P.W."/>
            <person name="Mortazavi A."/>
        </authorList>
    </citation>
    <scope>NUCLEOTIDE SEQUENCE [LARGE SCALE GENOMIC DNA]</scope>
    <source>
        <strain evidence="4 5">ALL</strain>
    </source>
</reference>
<dbReference type="STRING" id="34508.A0A4U5PEJ2"/>
<dbReference type="PROSITE" id="PS00675">
    <property type="entry name" value="SIGMA54_INTERACT_1"/>
    <property type="match status" value="1"/>
</dbReference>
<keyword evidence="1" id="KW-0175">Coiled coil</keyword>
<comment type="caution">
    <text evidence="4">The sequence shown here is derived from an EMBL/GenBank/DDBJ whole genome shotgun (WGS) entry which is preliminary data.</text>
</comment>
<feature type="compositionally biased region" description="Polar residues" evidence="2">
    <location>
        <begin position="172"/>
        <end position="193"/>
    </location>
</feature>
<feature type="region of interest" description="Disordered" evidence="2">
    <location>
        <begin position="791"/>
        <end position="813"/>
    </location>
</feature>
<reference evidence="4 5" key="2">
    <citation type="journal article" date="2019" name="G3 (Bethesda)">
        <title>Hybrid Assembly of the Genome of the Entomopathogenic Nematode Steinernema carpocapsae Identifies the X-Chromosome.</title>
        <authorList>
            <person name="Serra L."/>
            <person name="Macchietto M."/>
            <person name="Macias-Munoz A."/>
            <person name="McGill C.J."/>
            <person name="Rodriguez I.M."/>
            <person name="Rodriguez B."/>
            <person name="Murad R."/>
            <person name="Mortazavi A."/>
        </authorList>
    </citation>
    <scope>NUCLEOTIDE SEQUENCE [LARGE SCALE GENOMIC DNA]</scope>
    <source>
        <strain evidence="4 5">ALL</strain>
    </source>
</reference>
<protein>
    <recommendedName>
        <fullName evidence="3">DUF8206 domain-containing protein</fullName>
    </recommendedName>
</protein>
<dbReference type="SUPFAM" id="SSF52540">
    <property type="entry name" value="P-loop containing nucleoside triphosphate hydrolases"/>
    <property type="match status" value="1"/>
</dbReference>
<dbReference type="AlphaFoldDB" id="A0A4U5PEJ2"/>
<evidence type="ECO:0000259" key="3">
    <source>
        <dbReference type="Pfam" id="PF26633"/>
    </source>
</evidence>
<evidence type="ECO:0000256" key="2">
    <source>
        <dbReference type="SAM" id="MobiDB-lite"/>
    </source>
</evidence>
<feature type="coiled-coil region" evidence="1">
    <location>
        <begin position="720"/>
        <end position="779"/>
    </location>
</feature>
<dbReference type="EMBL" id="AZBU02000002">
    <property type="protein sequence ID" value="TKR94929.1"/>
    <property type="molecule type" value="Genomic_DNA"/>
</dbReference>
<sequence length="842" mass="95766">MTCKISHPYSMSRTDSPKHAILIQIPLPNGHETIDQEYEFDPKAPPTVQQLLISVFDPKWIIEGFSAPGEIYGYVKEYNEKYEAFVDLDKNLYEVNEARDGNKFQFWYTVNKQVSFIQGGGSYPVDLKHSNAVLIPGAATPEGGLTVEPEDYKKRRQRQPHATVRQTEESSDGFSLSQGRGIYRSQSHDTQPNEAPPHVCVFEPQVSLRKSPVSVDSRVDDGAINIVLLGETGVGKSTLINGIVNYLAYPTLQKAEASHNVLHLIPASFRIDKQSIFIGSEEENEKLSEVGQSTTQKPKAYEFTVGKDKFRIIDVPGVGDSRGVEQDRKNFDSIVEEINKYAKIHAFCLLIPSNGSKMTVTMKYCLNELFANLHKDAAKNILFCFTKARATFYQTAEMLPIIEDMLQSLKREQGVEIELNRSRIFPFDNESFMYLCFLDNGVHIEGARSDFEKSWNVSSESAKRLFDTVKTLKPHDTSAMAALSEARRLILNMVPISAETSKKIRMNKRALEAEIQNLKFSRSRGRNVDKYLTITEYYVEIEPLRMPSTVCASKECLEMVSVAGMNHRQPLYSQVCHEGCKLDNIYPGTYPNPAIRHCRVFDNGKGNFCLSCGCSWRNHVHVKYKQIYRQRQVKNSALLEVLKRKSIHEMTMEDVIASYESQLRDLERDEEAIKKMCAKFSTFLRNNSMKIKSDVYAEYLRHAVEMAEEEMLVGGSGEKAAEYEKYLRDYENEVELLQSAASCGEVVTIEDIFELKQELAELMKRHEEIETLLNIAEGKHVQFSSATQGIGSDATTGYTRSQTNTGRPYMPRRSLPFIPSETRCVPKQNYSPRTYSYQTSHY</sequence>
<dbReference type="Gene3D" id="3.40.50.300">
    <property type="entry name" value="P-loop containing nucleotide triphosphate hydrolases"/>
    <property type="match status" value="1"/>
</dbReference>
<dbReference type="InterPro" id="IPR025662">
    <property type="entry name" value="Sigma_54_int_dom_ATP-bd_1"/>
</dbReference>
<dbReference type="PANTHER" id="PTHR32046">
    <property type="entry name" value="G DOMAIN-CONTAINING PROTEIN"/>
    <property type="match status" value="1"/>
</dbReference>
<feature type="compositionally biased region" description="Polar residues" evidence="2">
    <location>
        <begin position="791"/>
        <end position="806"/>
    </location>
</feature>
<evidence type="ECO:0000256" key="1">
    <source>
        <dbReference type="SAM" id="Coils"/>
    </source>
</evidence>
<feature type="region of interest" description="Disordered" evidence="2">
    <location>
        <begin position="138"/>
        <end position="197"/>
    </location>
</feature>
<gene>
    <name evidence="4" type="ORF">L596_009157</name>
</gene>
<dbReference type="InterPro" id="IPR027417">
    <property type="entry name" value="P-loop_NTPase"/>
</dbReference>
<dbReference type="OrthoDB" id="5858432at2759"/>